<dbReference type="PATRIC" id="fig|1196324.3.peg.1303"/>
<dbReference type="InterPro" id="IPR051908">
    <property type="entry name" value="Ribosomal_N-acetyltransferase"/>
</dbReference>
<protein>
    <submittedName>
        <fullName evidence="2">N-acetyltransferase GCN5</fullName>
    </submittedName>
</protein>
<dbReference type="EMBL" id="AKKV01000022">
    <property type="protein sequence ID" value="EIT86205.1"/>
    <property type="molecule type" value="Genomic_DNA"/>
</dbReference>
<reference evidence="2 3" key="1">
    <citation type="journal article" date="2012" name="J. Bacteriol.">
        <title>Genome of Bacillus macauensis ZFHKF-1, a Long-Chain-Forming Bacterium.</title>
        <authorList>
            <person name="Cai L."/>
            <person name="Zhang T."/>
        </authorList>
    </citation>
    <scope>NUCLEOTIDE SEQUENCE [LARGE SCALE GENOMIC DNA]</scope>
    <source>
        <strain evidence="2 3">ZFHKF-1</strain>
    </source>
</reference>
<gene>
    <name evidence="2" type="ORF">A374_06386</name>
</gene>
<dbReference type="GO" id="GO:0008999">
    <property type="term" value="F:protein-N-terminal-alanine acetyltransferase activity"/>
    <property type="evidence" value="ECO:0007669"/>
    <property type="project" value="TreeGrafter"/>
</dbReference>
<dbReference type="PROSITE" id="PS51186">
    <property type="entry name" value="GNAT"/>
    <property type="match status" value="1"/>
</dbReference>
<keyword evidence="3" id="KW-1185">Reference proteome</keyword>
<dbReference type="Gene3D" id="3.40.630.30">
    <property type="match status" value="1"/>
</dbReference>
<sequence>MEENGVQMPQEVETERLLMRLPCREDGVAVNAAIVASFAELQPWLPFAQSIPPVLETTENLMSAREKFLAGNSFRYLLFLKESGAFVGTASIQGVDWELPKCEIGYWLHSEHSGHGYMREAVQKLVELGLQQAQFKRMEIRCETENIKSRAIAEALGFELEGILRNDDWSADGLRLTDTCIYAVIA</sequence>
<evidence type="ECO:0000313" key="2">
    <source>
        <dbReference type="EMBL" id="EIT86205.1"/>
    </source>
</evidence>
<dbReference type="Pfam" id="PF13302">
    <property type="entry name" value="Acetyltransf_3"/>
    <property type="match status" value="1"/>
</dbReference>
<dbReference type="Proteomes" id="UP000004080">
    <property type="component" value="Unassembled WGS sequence"/>
</dbReference>
<evidence type="ECO:0000259" key="1">
    <source>
        <dbReference type="PROSITE" id="PS51186"/>
    </source>
</evidence>
<name>I8UH26_9BACL</name>
<organism evidence="2 3">
    <name type="scientific">Fictibacillus macauensis ZFHKF-1</name>
    <dbReference type="NCBI Taxonomy" id="1196324"/>
    <lineage>
        <taxon>Bacteria</taxon>
        <taxon>Bacillati</taxon>
        <taxon>Bacillota</taxon>
        <taxon>Bacilli</taxon>
        <taxon>Bacillales</taxon>
        <taxon>Fictibacillaceae</taxon>
        <taxon>Fictibacillus</taxon>
    </lineage>
</organism>
<dbReference type="PANTHER" id="PTHR43441">
    <property type="entry name" value="RIBOSOMAL-PROTEIN-SERINE ACETYLTRANSFERASE"/>
    <property type="match status" value="1"/>
</dbReference>
<dbReference type="GO" id="GO:0005737">
    <property type="term" value="C:cytoplasm"/>
    <property type="evidence" value="ECO:0007669"/>
    <property type="project" value="TreeGrafter"/>
</dbReference>
<dbReference type="SUPFAM" id="SSF55729">
    <property type="entry name" value="Acyl-CoA N-acyltransferases (Nat)"/>
    <property type="match status" value="1"/>
</dbReference>
<dbReference type="RefSeq" id="WP_007201374.1">
    <property type="nucleotide sequence ID" value="NZ_AKKV01000022.1"/>
</dbReference>
<dbReference type="AlphaFoldDB" id="I8UH26"/>
<evidence type="ECO:0000313" key="3">
    <source>
        <dbReference type="Proteomes" id="UP000004080"/>
    </source>
</evidence>
<dbReference type="OrthoDB" id="9799321at2"/>
<dbReference type="InterPro" id="IPR000182">
    <property type="entry name" value="GNAT_dom"/>
</dbReference>
<dbReference type="GO" id="GO:1990189">
    <property type="term" value="F:protein N-terminal-serine acetyltransferase activity"/>
    <property type="evidence" value="ECO:0007669"/>
    <property type="project" value="TreeGrafter"/>
</dbReference>
<dbReference type="PANTHER" id="PTHR43441:SF3">
    <property type="entry name" value="ACETYLTRANSFERASE"/>
    <property type="match status" value="1"/>
</dbReference>
<dbReference type="STRING" id="1196324.A374_06386"/>
<dbReference type="InterPro" id="IPR016181">
    <property type="entry name" value="Acyl_CoA_acyltransferase"/>
</dbReference>
<comment type="caution">
    <text evidence="2">The sequence shown here is derived from an EMBL/GenBank/DDBJ whole genome shotgun (WGS) entry which is preliminary data.</text>
</comment>
<proteinExistence type="predicted"/>
<feature type="domain" description="N-acetyltransferase" evidence="1">
    <location>
        <begin position="28"/>
        <end position="181"/>
    </location>
</feature>
<accession>I8UH26</accession>
<keyword evidence="2" id="KW-0808">Transferase</keyword>
<dbReference type="eggNOG" id="COG1670">
    <property type="taxonomic scope" value="Bacteria"/>
</dbReference>